<dbReference type="InterPro" id="IPR052609">
    <property type="entry name" value="Ribosome_Biogenesis_Reg"/>
</dbReference>
<dbReference type="PANTHER" id="PTHR15682">
    <property type="entry name" value="UNHEALTHY RIBOSOME BIOGENESIS PROTEIN 2 HOMOLOG"/>
    <property type="match status" value="1"/>
</dbReference>
<accession>A0AAN8SYE9</accession>
<evidence type="ECO:0000259" key="2">
    <source>
        <dbReference type="Pfam" id="PF10441"/>
    </source>
</evidence>
<sequence length="2132" mass="239481">MKKMKMKKRKQRGADKEEGCNRPSKSHRTEQLVGEVEEPIVVPESVEAIKIQDDSPWRNLQLILSLQKNSIPLQEKLELAYNYVKSRTEGSGESREKIQTVSFSRVVVFFNNWVQRILVSSEKKIRVEGDKHAMEIAGSYLDCRCWVIFRFCLEESKKMGVSLHFLRDLLRVILYISRDALIRLGDQPLVSEDLDLHSIVLDCISLVFASHGGISNENLDLWISLIKVVLEFVQKVLNDKLDGTKAGIFAKQLSCCLLEPFVKFLKVHPTRKNGFREFIDKLFEDLVIVWDVLDVHGCESNPEWKRNLSVLIEEVLSQALFHPTHIDGFLSLQSASKYRHFDDKKSKEEKPFIKSYHRHLFDKLGKIITGKNASALSGAGELLRLFINCIYMKNGVLVGAEAFRHQEGNSTAFSRSSSNSSAISTSPPCYALDAEARKSVFDFFVEIMELFLSEIYTRSQAGVDAEPLYWGVSTLRSMNKLLATCVQEKVYIRTEDTSEGACFNFLKLIYDAIMSLIAQMNRLLQSFDSPEERIPGQLLILAAKEIFLAIHYLVDIEYDVVGDDLEKLWGTILALTTSSHSLMNASDQHLLTSEVLKLGCRLVHLYSELRQVNIAIFALSKAVRDVLSSFRSNKAFRSSLLCHSFANSMSMLLCSPEFRLSIRNAVKSIPEGQASGCIRQLIVDVAESLEWIKSEYQLPAESDFAEPCFSSCGTLCFDLKAEILGKSLTEMYTLILDSMTVTTGNSNLIALSVKDLMAVIRPGLSSLVSQGPDVLNVFFTLVTGRGFSKAAALGNDILSACWIVVFFFRLYVSCRSLQRQVISQMPPDASRKMSRALTDSFSAYSAKDWLESTGWEDESYFSWVVQPSTPLPAVLHTIAEFCHQHTVIVCCPLIYVLSGMALQRLVDLNRQMKSIDYLLQRNNNLVQAMLDNDAGISSYSKDTTKWNKHVSTLRKEAADLTEFMMRYLSLVTEDRIYNSSVDQVGSKNTYLNHLYETEVWDLGTGSIDEKLFPSALWWIICQNVDIWCPHASKKDLKKFLLALIQNSRPCLSTNMSALRNYIEKSGYVTGVNRHLVSVELLSNTILYEQKPICRHMASIFCQNLKKSVSSIFSYVGEVDLNGTPDWENAIHMLEKSSTTFFRSNHPQDNDSLLIEPIHHLLNVIPAELCEKELSPINTEITRCRAFLNLLSWIPKGHLRSKSFSRYATSILNIDRLVVGCLFDQHGSVALCSRYELLRLLVTCRRTFKNLLMASCEGKKGHQSLLACLLSESSPVFWLLKSLSAVTGFLSVISQETSPQLKHMIFSLMDHTSFILLTLFKDQFEAIFALTAGKSYGGAISSADGHKETVLRENGPRSDFSDNNDAWRSVSSVAGTLTRHAQELLDSLNLAAVNRKVDDLAGLQEMDKVSPLVSCFQGFLCGLVSAMDSLDIKSSSTLIESTSHNLKMKPCIETCADLLNSILHLLFLEGNQCPQGLSSTHTAIETECCNKLLAAGTYQSMDSADEPNNVKKEEHCSGSADSVQSNDCKIDLQKFGGIESLLANVDFEQQYLRKSLLQGLFKGENLEAAFCLKHIFGASSAILKVSLHTKCTSLPKNLLPILIRVSHVLLSDFANHSGSLEQFSFVWLDGVVKFIGELGKIFPLLNPLSSRDLFVKQIESHLRAMGKCISLQGKEAALASRDIESSTKMLSGLPEHDLSNSHWLNHLDELKSRLRMSFVNFVSRASELHLLSAIQAIERALVGVQEHCIINYEVTTGSSHGAKVSAYVAAGIDCLDRRSSTCKDLYLCVALSGSWRKKLAVVKRHIQNLVSSLLNVVLHLQGPKIFLRNHKFRKDFTEPDPGSVCLMCISVLTKISAKHAFFQLEACHIGQLLHLPATIFQTAFQLWTSKVPLCSNYTGDGETEVPGSERSVVDREFCIKLYAACCRMLCTVLKHHKSETRRCIALLEDSVGRLLNCLEMVCTCPVGGDNFGWEVQGGVKCASFLRRVYEELPFCSSEKWEQKTDGFRALQCSTWMNLPSASSLFWTLNMLVLSFDLVIVSYEIRQHKDVYGDNCFQFLSCYIWVYCRYGRLRNGIIREIDEALRPGVYALIDACSEDDLQRLHTVFGEGPCRNTLATLQHDYKIHFQYGGKV</sequence>
<dbReference type="Pfam" id="PF10441">
    <property type="entry name" value="Urb2"/>
    <property type="match status" value="1"/>
</dbReference>
<dbReference type="GO" id="GO:0005730">
    <property type="term" value="C:nucleolus"/>
    <property type="evidence" value="ECO:0007669"/>
    <property type="project" value="TreeGrafter"/>
</dbReference>
<dbReference type="GO" id="GO:0042254">
    <property type="term" value="P:ribosome biogenesis"/>
    <property type="evidence" value="ECO:0007669"/>
    <property type="project" value="TreeGrafter"/>
</dbReference>
<dbReference type="PANTHER" id="PTHR15682:SF2">
    <property type="entry name" value="UNHEALTHY RIBOSOME BIOGENESIS PROTEIN 2 HOMOLOG"/>
    <property type="match status" value="1"/>
</dbReference>
<keyword evidence="4" id="KW-1185">Reference proteome</keyword>
<name>A0AAN8SYE9_SOLBU</name>
<dbReference type="Proteomes" id="UP001371456">
    <property type="component" value="Unassembled WGS sequence"/>
</dbReference>
<comment type="caution">
    <text evidence="3">The sequence shown here is derived from an EMBL/GenBank/DDBJ whole genome shotgun (WGS) entry which is preliminary data.</text>
</comment>
<feature type="domain" description="Nucleolar 27S pre-rRNA processing Urb2/Npa2 C-terminal" evidence="2">
    <location>
        <begin position="1846"/>
        <end position="2131"/>
    </location>
</feature>
<reference evidence="3 4" key="1">
    <citation type="submission" date="2024-02" db="EMBL/GenBank/DDBJ databases">
        <title>de novo genome assembly of Solanum bulbocastanum strain 11H21.</title>
        <authorList>
            <person name="Hosaka A.J."/>
        </authorList>
    </citation>
    <scope>NUCLEOTIDE SEQUENCE [LARGE SCALE GENOMIC DNA]</scope>
    <source>
        <tissue evidence="3">Young leaves</tissue>
    </source>
</reference>
<feature type="region of interest" description="Disordered" evidence="1">
    <location>
        <begin position="1"/>
        <end position="34"/>
    </location>
</feature>
<evidence type="ECO:0000313" key="3">
    <source>
        <dbReference type="EMBL" id="KAK6778158.1"/>
    </source>
</evidence>
<dbReference type="EMBL" id="JBANQN010000010">
    <property type="protein sequence ID" value="KAK6778158.1"/>
    <property type="molecule type" value="Genomic_DNA"/>
</dbReference>
<gene>
    <name evidence="3" type="ORF">RDI58_024876</name>
</gene>
<feature type="compositionally biased region" description="Basic residues" evidence="1">
    <location>
        <begin position="1"/>
        <end position="11"/>
    </location>
</feature>
<dbReference type="InterPro" id="IPR018849">
    <property type="entry name" value="Urb2/Npa2_C"/>
</dbReference>
<protein>
    <recommendedName>
        <fullName evidence="2">Nucleolar 27S pre-rRNA processing Urb2/Npa2 C-terminal domain-containing protein</fullName>
    </recommendedName>
</protein>
<proteinExistence type="predicted"/>
<evidence type="ECO:0000256" key="1">
    <source>
        <dbReference type="SAM" id="MobiDB-lite"/>
    </source>
</evidence>
<organism evidence="3 4">
    <name type="scientific">Solanum bulbocastanum</name>
    <name type="common">Wild potato</name>
    <dbReference type="NCBI Taxonomy" id="147425"/>
    <lineage>
        <taxon>Eukaryota</taxon>
        <taxon>Viridiplantae</taxon>
        <taxon>Streptophyta</taxon>
        <taxon>Embryophyta</taxon>
        <taxon>Tracheophyta</taxon>
        <taxon>Spermatophyta</taxon>
        <taxon>Magnoliopsida</taxon>
        <taxon>eudicotyledons</taxon>
        <taxon>Gunneridae</taxon>
        <taxon>Pentapetalae</taxon>
        <taxon>asterids</taxon>
        <taxon>lamiids</taxon>
        <taxon>Solanales</taxon>
        <taxon>Solanaceae</taxon>
        <taxon>Solanoideae</taxon>
        <taxon>Solaneae</taxon>
        <taxon>Solanum</taxon>
    </lineage>
</organism>
<evidence type="ECO:0000313" key="4">
    <source>
        <dbReference type="Proteomes" id="UP001371456"/>
    </source>
</evidence>